<name>A0A221MBV1_9BACI</name>
<keyword evidence="11 12" id="KW-0472">Membrane</keyword>
<evidence type="ECO:0000256" key="3">
    <source>
        <dbReference type="ARBA" id="ARBA00007931"/>
    </source>
</evidence>
<dbReference type="EMBL" id="CP022437">
    <property type="protein sequence ID" value="ASN05107.1"/>
    <property type="molecule type" value="Genomic_DNA"/>
</dbReference>
<evidence type="ECO:0000256" key="6">
    <source>
        <dbReference type="ARBA" id="ARBA00022723"/>
    </source>
</evidence>
<feature type="transmembrane region" description="Helical" evidence="12">
    <location>
        <begin position="83"/>
        <end position="104"/>
    </location>
</feature>
<dbReference type="OrthoDB" id="166377at2"/>
<evidence type="ECO:0000259" key="13">
    <source>
        <dbReference type="Pfam" id="PF02163"/>
    </source>
</evidence>
<gene>
    <name evidence="14" type="ORF">CFK40_08825</name>
</gene>
<accession>A0A221MBV1</accession>
<dbReference type="CDD" id="cd06161">
    <property type="entry name" value="S2P-M50_SpoIVFB"/>
    <property type="match status" value="1"/>
</dbReference>
<comment type="similarity">
    <text evidence="3">Belongs to the peptidase M50B family.</text>
</comment>
<feature type="transmembrane region" description="Helical" evidence="12">
    <location>
        <begin position="159"/>
        <end position="192"/>
    </location>
</feature>
<evidence type="ECO:0000313" key="15">
    <source>
        <dbReference type="Proteomes" id="UP000204391"/>
    </source>
</evidence>
<keyword evidence="7" id="KW-0378">Hydrolase</keyword>
<keyword evidence="10" id="KW-0482">Metalloprotease</keyword>
<evidence type="ECO:0000256" key="9">
    <source>
        <dbReference type="ARBA" id="ARBA00022989"/>
    </source>
</evidence>
<dbReference type="GO" id="GO:0046872">
    <property type="term" value="F:metal ion binding"/>
    <property type="evidence" value="ECO:0007669"/>
    <property type="project" value="UniProtKB-KW"/>
</dbReference>
<evidence type="ECO:0000256" key="5">
    <source>
        <dbReference type="ARBA" id="ARBA00022692"/>
    </source>
</evidence>
<dbReference type="RefSeq" id="WP_089531958.1">
    <property type="nucleotide sequence ID" value="NZ_CP022437.1"/>
</dbReference>
<evidence type="ECO:0000256" key="10">
    <source>
        <dbReference type="ARBA" id="ARBA00023049"/>
    </source>
</evidence>
<keyword evidence="8" id="KW-0862">Zinc</keyword>
<comment type="subcellular location">
    <subcellularLocation>
        <location evidence="2">Membrane</location>
        <topology evidence="2">Multi-pass membrane protein</topology>
    </subcellularLocation>
</comment>
<reference evidence="14 15" key="1">
    <citation type="journal article" date="2003" name="Int. J. Syst. Evol. Microbiol.">
        <title>Virgibacillus carmonensis sp. nov., Virgibacillus necropolis sp. nov. and Virgibacillus picturae sp. nov., three novel species isolated from deteriorated mural paintings, transfer of the species of the genus salibacillus to Virgibacillus, as Virgibacillus marismortui comb. nov. and Virgibacillus salexigens comb. nov., and emended description of the genus Virgibacillus.</title>
        <authorList>
            <person name="Heyrman J."/>
            <person name="Logan N.A."/>
            <person name="Busse H.J."/>
            <person name="Balcaen A."/>
            <person name="Lebbe L."/>
            <person name="Rodriguez-Diaz M."/>
            <person name="Swings J."/>
            <person name="De Vos P."/>
        </authorList>
    </citation>
    <scope>NUCLEOTIDE SEQUENCE [LARGE SCALE GENOMIC DNA]</scope>
    <source>
        <strain evidence="14 15">LMG 19488</strain>
    </source>
</reference>
<dbReference type="AlphaFoldDB" id="A0A221MBV1"/>
<evidence type="ECO:0000256" key="7">
    <source>
        <dbReference type="ARBA" id="ARBA00022801"/>
    </source>
</evidence>
<protein>
    <submittedName>
        <fullName evidence="14">Stage IV sporulation protein FB</fullName>
    </submittedName>
</protein>
<keyword evidence="9 12" id="KW-1133">Transmembrane helix</keyword>
<dbReference type="InterPro" id="IPR008915">
    <property type="entry name" value="Peptidase_M50"/>
</dbReference>
<evidence type="ECO:0000313" key="14">
    <source>
        <dbReference type="EMBL" id="ASN05107.1"/>
    </source>
</evidence>
<dbReference type="Pfam" id="PF02163">
    <property type="entry name" value="Peptidase_M50"/>
    <property type="match status" value="2"/>
</dbReference>
<feature type="domain" description="Peptidase M50" evidence="13">
    <location>
        <begin position="32"/>
        <end position="104"/>
    </location>
</feature>
<proteinExistence type="inferred from homology"/>
<organism evidence="14 15">
    <name type="scientific">Virgibacillus necropolis</name>
    <dbReference type="NCBI Taxonomy" id="163877"/>
    <lineage>
        <taxon>Bacteria</taxon>
        <taxon>Bacillati</taxon>
        <taxon>Bacillota</taxon>
        <taxon>Bacilli</taxon>
        <taxon>Bacillales</taxon>
        <taxon>Bacillaceae</taxon>
        <taxon>Virgibacillus</taxon>
    </lineage>
</organism>
<dbReference type="PANTHER" id="PTHR39188">
    <property type="entry name" value="MEMBRANE-ASSOCIATED ZINC METALLOPROTEASE M50B"/>
    <property type="match status" value="1"/>
</dbReference>
<keyword evidence="4" id="KW-0645">Protease</keyword>
<evidence type="ECO:0000256" key="4">
    <source>
        <dbReference type="ARBA" id="ARBA00022670"/>
    </source>
</evidence>
<feature type="transmembrane region" description="Helical" evidence="12">
    <location>
        <begin position="116"/>
        <end position="135"/>
    </location>
</feature>
<keyword evidence="15" id="KW-1185">Reference proteome</keyword>
<keyword evidence="6" id="KW-0479">Metal-binding</keyword>
<dbReference type="KEGG" id="vne:CFK40_08825"/>
<feature type="transmembrane region" description="Helical" evidence="12">
    <location>
        <begin position="12"/>
        <end position="41"/>
    </location>
</feature>
<feature type="transmembrane region" description="Helical" evidence="12">
    <location>
        <begin position="53"/>
        <end position="71"/>
    </location>
</feature>
<evidence type="ECO:0000256" key="1">
    <source>
        <dbReference type="ARBA" id="ARBA00001947"/>
    </source>
</evidence>
<evidence type="ECO:0000256" key="11">
    <source>
        <dbReference type="ARBA" id="ARBA00023136"/>
    </source>
</evidence>
<evidence type="ECO:0000256" key="8">
    <source>
        <dbReference type="ARBA" id="ARBA00022833"/>
    </source>
</evidence>
<keyword evidence="5 12" id="KW-0812">Transmembrane</keyword>
<sequence>MTVLKLLPTIHIHPILIIFLFIGFITGTFMEIIILLAIVLFHEIGHYIMAISFKWRIKSITLWVFGGVMDTDEHGNRPTYEEALVSIAGPFQHVFIYLFIMIVAPMNVIPISIMELIVYYNNVILLFNLLPVWPLDGGKCLFTLLSTYVPYKRAHTIMILTSVLVSICILFTQLFILPFTLSSVFILLFILLENRTEWKQRYYVFLRFLSRRFYGTNHAKKTSLIKVSNSNTLFDVFSLFIRERKHIIYISYHDGQETSIDEWDCLRSYFQDKHYNITVDEVKRMD</sequence>
<dbReference type="GO" id="GO:0016020">
    <property type="term" value="C:membrane"/>
    <property type="evidence" value="ECO:0007669"/>
    <property type="project" value="UniProtKB-SubCell"/>
</dbReference>
<dbReference type="PANTHER" id="PTHR39188:SF3">
    <property type="entry name" value="STAGE IV SPORULATION PROTEIN FB"/>
    <property type="match status" value="1"/>
</dbReference>
<evidence type="ECO:0000256" key="12">
    <source>
        <dbReference type="SAM" id="Phobius"/>
    </source>
</evidence>
<dbReference type="GO" id="GO:0008237">
    <property type="term" value="F:metallopeptidase activity"/>
    <property type="evidence" value="ECO:0007669"/>
    <property type="project" value="UniProtKB-KW"/>
</dbReference>
<comment type="cofactor">
    <cofactor evidence="1">
        <name>Zn(2+)</name>
        <dbReference type="ChEBI" id="CHEBI:29105"/>
    </cofactor>
</comment>
<dbReference type="GO" id="GO:0006508">
    <property type="term" value="P:proteolysis"/>
    <property type="evidence" value="ECO:0007669"/>
    <property type="project" value="UniProtKB-KW"/>
</dbReference>
<evidence type="ECO:0000256" key="2">
    <source>
        <dbReference type="ARBA" id="ARBA00004141"/>
    </source>
</evidence>
<dbReference type="Proteomes" id="UP000204391">
    <property type="component" value="Chromosome"/>
</dbReference>
<feature type="domain" description="Peptidase M50" evidence="13">
    <location>
        <begin position="110"/>
        <end position="165"/>
    </location>
</feature>